<keyword evidence="9" id="KW-1185">Reference proteome</keyword>
<feature type="transmembrane region" description="Helical" evidence="7">
    <location>
        <begin position="98"/>
        <end position="122"/>
    </location>
</feature>
<protein>
    <submittedName>
        <fullName evidence="8">Sodium/glucose cotransporter 1-like 3</fullName>
    </submittedName>
</protein>
<dbReference type="PANTHER" id="PTHR11819:SF195">
    <property type="entry name" value="SODIUM_GLUCOSE COTRANSPORTER 4"/>
    <property type="match status" value="1"/>
</dbReference>
<dbReference type="EMBL" id="JAHLQT010030653">
    <property type="protein sequence ID" value="KAG7160807.1"/>
    <property type="molecule type" value="Genomic_DNA"/>
</dbReference>
<feature type="transmembrane region" description="Helical" evidence="7">
    <location>
        <begin position="22"/>
        <end position="39"/>
    </location>
</feature>
<organism evidence="8 9">
    <name type="scientific">Homarus americanus</name>
    <name type="common">American lobster</name>
    <dbReference type="NCBI Taxonomy" id="6706"/>
    <lineage>
        <taxon>Eukaryota</taxon>
        <taxon>Metazoa</taxon>
        <taxon>Ecdysozoa</taxon>
        <taxon>Arthropoda</taxon>
        <taxon>Crustacea</taxon>
        <taxon>Multicrustacea</taxon>
        <taxon>Malacostraca</taxon>
        <taxon>Eumalacostraca</taxon>
        <taxon>Eucarida</taxon>
        <taxon>Decapoda</taxon>
        <taxon>Pleocyemata</taxon>
        <taxon>Astacidea</taxon>
        <taxon>Nephropoidea</taxon>
        <taxon>Nephropidae</taxon>
        <taxon>Homarus</taxon>
    </lineage>
</organism>
<feature type="transmembrane region" description="Helical" evidence="7">
    <location>
        <begin position="527"/>
        <end position="548"/>
    </location>
</feature>
<dbReference type="Proteomes" id="UP000747542">
    <property type="component" value="Unassembled WGS sequence"/>
</dbReference>
<evidence type="ECO:0000256" key="4">
    <source>
        <dbReference type="ARBA" id="ARBA00022989"/>
    </source>
</evidence>
<gene>
    <name evidence="8" type="primary">Slc5A1-L3</name>
    <name evidence="8" type="ORF">Hamer_G028867</name>
</gene>
<dbReference type="Gene3D" id="1.20.1730.10">
    <property type="entry name" value="Sodium/glucose cotransporter"/>
    <property type="match status" value="1"/>
</dbReference>
<feature type="transmembrane region" description="Helical" evidence="7">
    <location>
        <begin position="312"/>
        <end position="333"/>
    </location>
</feature>
<feature type="transmembrane region" description="Helical" evidence="7">
    <location>
        <begin position="273"/>
        <end position="291"/>
    </location>
</feature>
<evidence type="ECO:0000313" key="9">
    <source>
        <dbReference type="Proteomes" id="UP000747542"/>
    </source>
</evidence>
<feature type="transmembrane region" description="Helical" evidence="7">
    <location>
        <begin position="206"/>
        <end position="224"/>
    </location>
</feature>
<feature type="transmembrane region" description="Helical" evidence="7">
    <location>
        <begin position="485"/>
        <end position="507"/>
    </location>
</feature>
<dbReference type="InterPro" id="IPR018212">
    <property type="entry name" value="Na/solute_symporter_CS"/>
</dbReference>
<dbReference type="InterPro" id="IPR038377">
    <property type="entry name" value="Na/Glc_symporter_sf"/>
</dbReference>
<feature type="transmembrane region" description="Helical" evidence="7">
    <location>
        <begin position="452"/>
        <end position="473"/>
    </location>
</feature>
<evidence type="ECO:0000256" key="5">
    <source>
        <dbReference type="ARBA" id="ARBA00023136"/>
    </source>
</evidence>
<evidence type="ECO:0000256" key="2">
    <source>
        <dbReference type="ARBA" id="ARBA00006434"/>
    </source>
</evidence>
<evidence type="ECO:0000256" key="1">
    <source>
        <dbReference type="ARBA" id="ARBA00004141"/>
    </source>
</evidence>
<dbReference type="PANTHER" id="PTHR11819">
    <property type="entry name" value="SOLUTE CARRIER FAMILY 5"/>
    <property type="match status" value="1"/>
</dbReference>
<dbReference type="NCBIfam" id="TIGR00813">
    <property type="entry name" value="sss"/>
    <property type="match status" value="1"/>
</dbReference>
<comment type="similarity">
    <text evidence="2 6">Belongs to the sodium:solute symporter (SSF) (TC 2.A.21) family.</text>
</comment>
<evidence type="ECO:0000256" key="6">
    <source>
        <dbReference type="RuleBase" id="RU362091"/>
    </source>
</evidence>
<keyword evidence="5 7" id="KW-0472">Membrane</keyword>
<accession>A0A8J5MRL8</accession>
<dbReference type="PROSITE" id="PS50283">
    <property type="entry name" value="NA_SOLUT_SYMP_3"/>
    <property type="match status" value="1"/>
</dbReference>
<dbReference type="AlphaFoldDB" id="A0A8J5MRL8"/>
<evidence type="ECO:0000256" key="7">
    <source>
        <dbReference type="SAM" id="Phobius"/>
    </source>
</evidence>
<feature type="transmembrane region" description="Helical" evidence="7">
    <location>
        <begin position="60"/>
        <end position="78"/>
    </location>
</feature>
<feature type="transmembrane region" description="Helical" evidence="7">
    <location>
        <begin position="419"/>
        <end position="440"/>
    </location>
</feature>
<feature type="transmembrane region" description="Helical" evidence="7">
    <location>
        <begin position="375"/>
        <end position="398"/>
    </location>
</feature>
<sequence>MASLKADNITEDEEIQLQWEDILVLVLYFVFVLAVGLISSWRTKRGSVSGYFLASRKMHWIPVGSSLFASNIGSGHFIGLAGSGAASGIGIGAFELDAIFVLMLLGWVFVPVYLSSGVYTMPEYLRERFGGQRIRVYLSCLAIILSIFTKISADLYAGALFIQQMLNKNSVEWMYLSIMILLAIASIFTITGGLTAVIWTDFVQTILMVVGACILMGMSFYEVGGYDRLVEDYFYSVPNKTRFSTIDNTTNCGEPPAYAMNFIRSIEPGVSDLPWTGMFLGITISSIWYWCTDQVIVQRTLSSRNMLHVKGGCVLASLLKFLPLFMLVFPGMAARILYTNKVACVVPEECKKYCGSETGCTNIAYVELVLNLLPAGLSGLMLAVMMAALMSSLTSIFNSSSTIFSIDIWTRIRKKATDVELLIVGRVFVLVMVVVSVIWIPVIQNSANSQLFVYIQSISSFLSPPICAIYLLAIFWERTTEPGAFWGLIVGLVIGMIRFIMEFAFVVPVCGSEDQDKKAWSGSRSSWATSILLYFGCILFLIVLAIPCRRLLYWAYQKCSK</sequence>
<evidence type="ECO:0000256" key="3">
    <source>
        <dbReference type="ARBA" id="ARBA00022692"/>
    </source>
</evidence>
<feature type="transmembrane region" description="Helical" evidence="7">
    <location>
        <begin position="134"/>
        <end position="153"/>
    </location>
</feature>
<dbReference type="Pfam" id="PF00474">
    <property type="entry name" value="SSF"/>
    <property type="match status" value="1"/>
</dbReference>
<comment type="caution">
    <text evidence="8">The sequence shown here is derived from an EMBL/GenBank/DDBJ whole genome shotgun (WGS) entry which is preliminary data.</text>
</comment>
<keyword evidence="3 7" id="KW-0812">Transmembrane</keyword>
<dbReference type="GO" id="GO:0005412">
    <property type="term" value="F:D-glucose:sodium symporter activity"/>
    <property type="evidence" value="ECO:0007669"/>
    <property type="project" value="TreeGrafter"/>
</dbReference>
<evidence type="ECO:0000313" key="8">
    <source>
        <dbReference type="EMBL" id="KAG7160807.1"/>
    </source>
</evidence>
<feature type="transmembrane region" description="Helical" evidence="7">
    <location>
        <begin position="173"/>
        <end position="199"/>
    </location>
</feature>
<dbReference type="InterPro" id="IPR001734">
    <property type="entry name" value="Na/solute_symporter"/>
</dbReference>
<dbReference type="GO" id="GO:0005886">
    <property type="term" value="C:plasma membrane"/>
    <property type="evidence" value="ECO:0007669"/>
    <property type="project" value="TreeGrafter"/>
</dbReference>
<keyword evidence="4 7" id="KW-1133">Transmembrane helix</keyword>
<dbReference type="PROSITE" id="PS00457">
    <property type="entry name" value="NA_SOLUT_SYMP_2"/>
    <property type="match status" value="1"/>
</dbReference>
<reference evidence="8" key="1">
    <citation type="journal article" date="2021" name="Sci. Adv.">
        <title>The American lobster genome reveals insights on longevity, neural, and immune adaptations.</title>
        <authorList>
            <person name="Polinski J.M."/>
            <person name="Zimin A.V."/>
            <person name="Clark K.F."/>
            <person name="Kohn A.B."/>
            <person name="Sadowski N."/>
            <person name="Timp W."/>
            <person name="Ptitsyn A."/>
            <person name="Khanna P."/>
            <person name="Romanova D.Y."/>
            <person name="Williams P."/>
            <person name="Greenwood S.J."/>
            <person name="Moroz L.L."/>
            <person name="Walt D.R."/>
            <person name="Bodnar A.G."/>
        </authorList>
    </citation>
    <scope>NUCLEOTIDE SEQUENCE</scope>
    <source>
        <strain evidence="8">GMGI-L3</strain>
    </source>
</reference>
<comment type="subcellular location">
    <subcellularLocation>
        <location evidence="1">Membrane</location>
        <topology evidence="1">Multi-pass membrane protein</topology>
    </subcellularLocation>
</comment>
<proteinExistence type="inferred from homology"/>
<name>A0A8J5MRL8_HOMAM</name>